<accession>A0ABR8PNH3</accession>
<gene>
    <name evidence="1" type="ORF">H9661_00050</name>
</gene>
<dbReference type="EMBL" id="JACSRA010000001">
    <property type="protein sequence ID" value="MBD7909732.1"/>
    <property type="molecule type" value="Genomic_DNA"/>
</dbReference>
<evidence type="ECO:0000313" key="1">
    <source>
        <dbReference type="EMBL" id="MBD7909732.1"/>
    </source>
</evidence>
<reference evidence="1 2" key="1">
    <citation type="submission" date="2020-08" db="EMBL/GenBank/DDBJ databases">
        <title>A Genomic Blueprint of the Chicken Gut Microbiome.</title>
        <authorList>
            <person name="Gilroy R."/>
            <person name="Ravi A."/>
            <person name="Getino M."/>
            <person name="Pursley I."/>
            <person name="Horton D.L."/>
            <person name="Alikhan N.-F."/>
            <person name="Baker D."/>
            <person name="Gharbi K."/>
            <person name="Hall N."/>
            <person name="Watson M."/>
            <person name="Adriaenssens E.M."/>
            <person name="Foster-Nyarko E."/>
            <person name="Jarju S."/>
            <person name="Secka A."/>
            <person name="Antonio M."/>
            <person name="Oren A."/>
            <person name="Chaudhuri R."/>
            <person name="La Ragione R.M."/>
            <person name="Hildebrand F."/>
            <person name="Pallen M.J."/>
        </authorList>
    </citation>
    <scope>NUCLEOTIDE SEQUENCE [LARGE SCALE GENOMIC DNA]</scope>
    <source>
        <strain evidence="1 2">Sa3CVN1</strain>
    </source>
</reference>
<organism evidence="1 2">
    <name type="scientific">Clostridium cibarium</name>
    <dbReference type="NCBI Taxonomy" id="2762247"/>
    <lineage>
        <taxon>Bacteria</taxon>
        <taxon>Bacillati</taxon>
        <taxon>Bacillota</taxon>
        <taxon>Clostridia</taxon>
        <taxon>Eubacteriales</taxon>
        <taxon>Clostridiaceae</taxon>
        <taxon>Clostridium</taxon>
    </lineage>
</organism>
<protein>
    <submittedName>
        <fullName evidence="1">Uncharacterized protein</fullName>
    </submittedName>
</protein>
<comment type="caution">
    <text evidence="1">The sequence shown here is derived from an EMBL/GenBank/DDBJ whole genome shotgun (WGS) entry which is preliminary data.</text>
</comment>
<proteinExistence type="predicted"/>
<dbReference type="Proteomes" id="UP000627781">
    <property type="component" value="Unassembled WGS sequence"/>
</dbReference>
<evidence type="ECO:0000313" key="2">
    <source>
        <dbReference type="Proteomes" id="UP000627781"/>
    </source>
</evidence>
<sequence length="113" mass="13452">MLQNKKLRHFVRWYADGQDEADYERIRSYYNDFDMQKALDTYLERDDVKQAIQYVTKSQKDMNLIKIYNTMVKKALEGDTNSANWVVKFSESDFFIDRKSAIDDIISGLDMNE</sequence>
<keyword evidence="2" id="KW-1185">Reference proteome</keyword>
<name>A0ABR8PNH3_9CLOT</name>